<reference evidence="1" key="1">
    <citation type="submission" date="2022-12" db="EMBL/GenBank/DDBJ databases">
        <authorList>
            <person name="Krivoruchko A.V."/>
            <person name="Elkin A."/>
        </authorList>
    </citation>
    <scope>NUCLEOTIDE SEQUENCE</scope>
    <source>
        <strain evidence="1">IEGM 249</strain>
    </source>
</reference>
<keyword evidence="3" id="KW-1185">Reference proteome</keyword>
<dbReference type="Proteomes" id="UP001066327">
    <property type="component" value="Unassembled WGS sequence"/>
</dbReference>
<dbReference type="AlphaFoldDB" id="A0AAX3Y9Y1"/>
<dbReference type="RefSeq" id="WP_005262256.1">
    <property type="nucleotide sequence ID" value="NZ_CAJUXZ010000001.1"/>
</dbReference>
<dbReference type="EMBL" id="JAPWIS010000031">
    <property type="protein sequence ID" value="MCZ4589420.1"/>
    <property type="molecule type" value="Genomic_DNA"/>
</dbReference>
<dbReference type="Proteomes" id="UP001231166">
    <property type="component" value="Chromosome"/>
</dbReference>
<dbReference type="EMBL" id="CP130953">
    <property type="protein sequence ID" value="WLF44859.1"/>
    <property type="molecule type" value="Genomic_DNA"/>
</dbReference>
<sequence>MWSLAVSVIGVPTAPRYAAIAYLDADAPDLLPLGAGDVPAVNAVRAVLRAHATSPPPSPTAFRSGCGGLPPANLHADVLVTSRRAVVGSAALPAARPSPMRPS</sequence>
<gene>
    <name evidence="1" type="ORF">O4328_38290</name>
    <name evidence="2" type="ORF">Q5707_23455</name>
</gene>
<accession>A0AAX3Y9Y1</accession>
<evidence type="ECO:0000313" key="4">
    <source>
        <dbReference type="Proteomes" id="UP001231166"/>
    </source>
</evidence>
<proteinExistence type="predicted"/>
<evidence type="ECO:0000313" key="2">
    <source>
        <dbReference type="EMBL" id="WLF44859.1"/>
    </source>
</evidence>
<name>A0AAX3Y9Y1_RHOOP</name>
<evidence type="ECO:0000313" key="1">
    <source>
        <dbReference type="EMBL" id="MCZ4589420.1"/>
    </source>
</evidence>
<evidence type="ECO:0000313" key="3">
    <source>
        <dbReference type="Proteomes" id="UP001066327"/>
    </source>
</evidence>
<reference evidence="2" key="2">
    <citation type="submission" date="2023-07" db="EMBL/GenBank/DDBJ databases">
        <title>Genomic analysis of Rhodococcus opacus VOC-14 with glycol ethers degradation activity.</title>
        <authorList>
            <person name="Narkevich D.A."/>
            <person name="Hlushen A.M."/>
            <person name="Akhremchuk A.E."/>
            <person name="Sikolenko M.A."/>
            <person name="Valentovich L.N."/>
        </authorList>
    </citation>
    <scope>NUCLEOTIDE SEQUENCE</scope>
    <source>
        <strain evidence="2">VOC-14</strain>
    </source>
</reference>
<protein>
    <submittedName>
        <fullName evidence="2">Uncharacterized protein</fullName>
    </submittedName>
</protein>
<organism evidence="2 4">
    <name type="scientific">Rhodococcus opacus</name>
    <name type="common">Nocardia opaca</name>
    <dbReference type="NCBI Taxonomy" id="37919"/>
    <lineage>
        <taxon>Bacteria</taxon>
        <taxon>Bacillati</taxon>
        <taxon>Actinomycetota</taxon>
        <taxon>Actinomycetes</taxon>
        <taxon>Mycobacteriales</taxon>
        <taxon>Nocardiaceae</taxon>
        <taxon>Rhodococcus</taxon>
    </lineage>
</organism>